<dbReference type="InterPro" id="IPR028889">
    <property type="entry name" value="USP"/>
</dbReference>
<evidence type="ECO:0000256" key="5">
    <source>
        <dbReference type="ARBA" id="ARBA00022786"/>
    </source>
</evidence>
<keyword evidence="6" id="KW-0378">Hydrolase</keyword>
<keyword evidence="7" id="KW-0788">Thiol protease</keyword>
<dbReference type="SUPFAM" id="SSF54001">
    <property type="entry name" value="Cysteine proteinases"/>
    <property type="match status" value="1"/>
</dbReference>
<evidence type="ECO:0000259" key="8">
    <source>
        <dbReference type="PROSITE" id="PS50144"/>
    </source>
</evidence>
<dbReference type="InterPro" id="IPR038765">
    <property type="entry name" value="Papain-like_cys_pep_sf"/>
</dbReference>
<comment type="similarity">
    <text evidence="2">Belongs to the peptidase C19 family.</text>
</comment>
<organism evidence="10 11">
    <name type="scientific">Rhodosorus marinus</name>
    <dbReference type="NCBI Taxonomy" id="101924"/>
    <lineage>
        <taxon>Eukaryota</taxon>
        <taxon>Rhodophyta</taxon>
        <taxon>Stylonematophyceae</taxon>
        <taxon>Stylonematales</taxon>
        <taxon>Stylonemataceae</taxon>
        <taxon>Rhodosorus</taxon>
    </lineage>
</organism>
<dbReference type="Proteomes" id="UP001157974">
    <property type="component" value="Unassembled WGS sequence"/>
</dbReference>
<dbReference type="GO" id="GO:0031647">
    <property type="term" value="P:regulation of protein stability"/>
    <property type="evidence" value="ECO:0007669"/>
    <property type="project" value="TreeGrafter"/>
</dbReference>
<dbReference type="Pfam" id="PF12436">
    <property type="entry name" value="USP7_ICP0_bdg"/>
    <property type="match status" value="1"/>
</dbReference>
<dbReference type="Pfam" id="PF22486">
    <property type="entry name" value="MATH_2"/>
    <property type="match status" value="1"/>
</dbReference>
<dbReference type="InterPro" id="IPR001394">
    <property type="entry name" value="Peptidase_C19_UCH"/>
</dbReference>
<dbReference type="InterPro" id="IPR050164">
    <property type="entry name" value="Peptidase_C19"/>
</dbReference>
<evidence type="ECO:0000256" key="2">
    <source>
        <dbReference type="ARBA" id="ARBA00009085"/>
    </source>
</evidence>
<dbReference type="PROSITE" id="PS00972">
    <property type="entry name" value="USP_1"/>
    <property type="match status" value="1"/>
</dbReference>
<dbReference type="GO" id="GO:0016579">
    <property type="term" value="P:protein deubiquitination"/>
    <property type="evidence" value="ECO:0007669"/>
    <property type="project" value="InterPro"/>
</dbReference>
<dbReference type="EMBL" id="JAMWBK010000007">
    <property type="protein sequence ID" value="KAJ8903234.1"/>
    <property type="molecule type" value="Genomic_DNA"/>
</dbReference>
<dbReference type="Gene3D" id="3.90.70.10">
    <property type="entry name" value="Cysteine proteinases"/>
    <property type="match status" value="1"/>
</dbReference>
<dbReference type="Pfam" id="PF14533">
    <property type="entry name" value="USP7_C2"/>
    <property type="match status" value="1"/>
</dbReference>
<evidence type="ECO:0000256" key="6">
    <source>
        <dbReference type="ARBA" id="ARBA00022801"/>
    </source>
</evidence>
<evidence type="ECO:0000313" key="11">
    <source>
        <dbReference type="Proteomes" id="UP001157974"/>
    </source>
</evidence>
<evidence type="ECO:0000256" key="3">
    <source>
        <dbReference type="ARBA" id="ARBA00012759"/>
    </source>
</evidence>
<dbReference type="InterPro" id="IPR002083">
    <property type="entry name" value="MATH/TRAF_dom"/>
</dbReference>
<evidence type="ECO:0000256" key="7">
    <source>
        <dbReference type="ARBA" id="ARBA00022807"/>
    </source>
</evidence>
<dbReference type="GO" id="GO:0005634">
    <property type="term" value="C:nucleus"/>
    <property type="evidence" value="ECO:0007669"/>
    <property type="project" value="TreeGrafter"/>
</dbReference>
<comment type="caution">
    <text evidence="10">The sequence shown here is derived from an EMBL/GenBank/DDBJ whole genome shotgun (WGS) entry which is preliminary data.</text>
</comment>
<evidence type="ECO:0000256" key="4">
    <source>
        <dbReference type="ARBA" id="ARBA00022670"/>
    </source>
</evidence>
<dbReference type="PROSITE" id="PS50144">
    <property type="entry name" value="MATH"/>
    <property type="match status" value="1"/>
</dbReference>
<evidence type="ECO:0000259" key="9">
    <source>
        <dbReference type="PROSITE" id="PS50235"/>
    </source>
</evidence>
<dbReference type="Pfam" id="PF00443">
    <property type="entry name" value="UCH"/>
    <property type="match status" value="1"/>
</dbReference>
<dbReference type="GO" id="GO:0004843">
    <property type="term" value="F:cysteine-type deubiquitinase activity"/>
    <property type="evidence" value="ECO:0007669"/>
    <property type="project" value="UniProtKB-EC"/>
</dbReference>
<feature type="domain" description="MATH" evidence="8">
    <location>
        <begin position="29"/>
        <end position="160"/>
    </location>
</feature>
<dbReference type="Gene3D" id="2.60.210.10">
    <property type="entry name" value="Apoptosis, Tumor Necrosis Factor Receptor Associated Protein 2, Chain A"/>
    <property type="match status" value="1"/>
</dbReference>
<dbReference type="InterPro" id="IPR008974">
    <property type="entry name" value="TRAF-like"/>
</dbReference>
<dbReference type="SMART" id="SM00061">
    <property type="entry name" value="MATH"/>
    <property type="match status" value="1"/>
</dbReference>
<protein>
    <recommendedName>
        <fullName evidence="3">ubiquitinyl hydrolase 1</fullName>
        <ecNumber evidence="3">3.4.19.12</ecNumber>
    </recommendedName>
</protein>
<dbReference type="InterPro" id="IPR029346">
    <property type="entry name" value="USP_C"/>
</dbReference>
<dbReference type="PROSITE" id="PS00973">
    <property type="entry name" value="USP_2"/>
    <property type="match status" value="1"/>
</dbReference>
<dbReference type="PANTHER" id="PTHR24006">
    <property type="entry name" value="UBIQUITIN CARBOXYL-TERMINAL HYDROLASE"/>
    <property type="match status" value="1"/>
</dbReference>
<dbReference type="EC" id="3.4.19.12" evidence="3"/>
<keyword evidence="4" id="KW-0645">Protease</keyword>
<dbReference type="InterPro" id="IPR018200">
    <property type="entry name" value="USP_CS"/>
</dbReference>
<name>A0AAV8UMH9_9RHOD</name>
<reference evidence="10 11" key="1">
    <citation type="journal article" date="2023" name="Nat. Commun.">
        <title>Origin of minicircular mitochondrial genomes in red algae.</title>
        <authorList>
            <person name="Lee Y."/>
            <person name="Cho C.H."/>
            <person name="Lee Y.M."/>
            <person name="Park S.I."/>
            <person name="Yang J.H."/>
            <person name="West J.A."/>
            <person name="Bhattacharya D."/>
            <person name="Yoon H.S."/>
        </authorList>
    </citation>
    <scope>NUCLEOTIDE SEQUENCE [LARGE SCALE GENOMIC DNA]</scope>
    <source>
        <strain evidence="10 11">CCMP1338</strain>
        <tissue evidence="10">Whole cell</tissue>
    </source>
</reference>
<sequence length="1117" mass="127849">MEEVPEASAELDPKVEIVDVYRPEADPELREFYVAIPDFESLTEEKRRSEVHEIAGYKWRLLLFPKGNDTKNSLSLYLECEGPVNTDEQYPIRKWRFPASFKLIVCSQGPESVDIVQETRHIFSHNDTDWGFREIVSFDILYSENESYIVNGALKLGSSISIENSEEYDSRKETGFNGIKNLGATCYLNSLLQVLFTLGDFRKSVFGMELPADDDDDKIPFALQKVFYELQNGAAPVKTKRLTKSFGWDSSDAFTQQDLHELNRLLCSHLEEAMKKQNAKNKISELFEGKLVNFIQCVNIDYTSTRDEAFFDLNLTVQGSKTIYESFDKYLEVEMLDGDNKYRAEGYEDLQDAKRGVKFSTLPPVLQLHLKRFEFDYVRGINVKINDRLEFPGELDLRNYVEKSSGNEVYSLHSVLVHVGDVHAGHYYVYIRPFAETNQWYKFDDETVTLVNEKEAIDENFGSPTPRKLSNAYMLQYVQKDKAKSLLKKVETVDVPKALEERILLDAEEEENRRRERDDFHLFMDVAIVREESLLSHNGVDLIPWDSAERLDRRLIRKSMLFRELAELVTGHLGLDSHQTLRVWRLCQRQNSTIRPDRLLTSGDDDVPLSKLSGLGSELQLLLQTVPKSEVEAMETDEVLQFFKVFAPKPIPILACIGSLACNRSATVKHSIQQLMKLKPVPRELVLAVQAGNITVFEEDTPQPVKPIDIEKTHDELGLGTGDIIVIQLPPSVLLESLPPSILEKRSTPLQGMHDVKTASDYFMYLRNRIHVEFRDLQKPAESGIMLELLKTDTYGQTRKALSHALGVGSSPDKIRLYPFDIVTNGPRQDSLSLAQLNSRGDSLENMLEMDYRPGGYTTMESKIFWYEYIDYDLEEFENKEEVRITWRYDGGTYIQGASTGIPEIKDRWMRTKVLSVLVPFHTSTYEDVTREMKKKLGIPSEIPIRVVEVKSSYVCRVVPLSELVPHVVHLPSTGAQLDYELRAEPDVLDDVDRHHLGRGEYSWVSVLHIPRGNYLASRGYFGDPFLLPVKAEGEKVGVLRERIRIKVRVKEEEFDNWALFSITVSSTDALDDVESTWSVGSDEIGSTSLAIEHTRRVPPKRTYGLMKYDKPLVIKS</sequence>
<proteinExistence type="inferred from homology"/>
<dbReference type="GO" id="GO:0006508">
    <property type="term" value="P:proteolysis"/>
    <property type="evidence" value="ECO:0007669"/>
    <property type="project" value="UniProtKB-KW"/>
</dbReference>
<dbReference type="GO" id="GO:0005829">
    <property type="term" value="C:cytosol"/>
    <property type="evidence" value="ECO:0007669"/>
    <property type="project" value="TreeGrafter"/>
</dbReference>
<evidence type="ECO:0000256" key="1">
    <source>
        <dbReference type="ARBA" id="ARBA00000707"/>
    </source>
</evidence>
<gene>
    <name evidence="10" type="ORF">NDN08_004344</name>
</gene>
<dbReference type="Gene3D" id="3.10.20.90">
    <property type="entry name" value="Phosphatidylinositol 3-kinase Catalytic Subunit, Chain A, domain 1"/>
    <property type="match status" value="2"/>
</dbReference>
<accession>A0AAV8UMH9</accession>
<keyword evidence="11" id="KW-1185">Reference proteome</keyword>
<dbReference type="PANTHER" id="PTHR24006:SF644">
    <property type="entry name" value="UBIQUITIN CARBOXYL-TERMINAL HYDROLASE 7"/>
    <property type="match status" value="1"/>
</dbReference>
<dbReference type="CDD" id="cd02659">
    <property type="entry name" value="peptidase_C19C"/>
    <property type="match status" value="1"/>
</dbReference>
<dbReference type="CDD" id="cd00121">
    <property type="entry name" value="MATH"/>
    <property type="match status" value="1"/>
</dbReference>
<comment type="catalytic activity">
    <reaction evidence="1">
        <text>Thiol-dependent hydrolysis of ester, thioester, amide, peptide and isopeptide bonds formed by the C-terminal Gly of ubiquitin (a 76-residue protein attached to proteins as an intracellular targeting signal).</text>
        <dbReference type="EC" id="3.4.19.12"/>
    </reaction>
</comment>
<evidence type="ECO:0000313" key="10">
    <source>
        <dbReference type="EMBL" id="KAJ8903234.1"/>
    </source>
</evidence>
<dbReference type="SUPFAM" id="SSF49599">
    <property type="entry name" value="TRAF domain-like"/>
    <property type="match status" value="1"/>
</dbReference>
<dbReference type="PROSITE" id="PS50235">
    <property type="entry name" value="USP_3"/>
    <property type="match status" value="1"/>
</dbReference>
<dbReference type="AlphaFoldDB" id="A0AAV8UMH9"/>
<dbReference type="InterPro" id="IPR024729">
    <property type="entry name" value="USP7_ICP0-binding_dom"/>
</dbReference>
<keyword evidence="5" id="KW-0833">Ubl conjugation pathway</keyword>
<feature type="domain" description="USP" evidence="9">
    <location>
        <begin position="177"/>
        <end position="480"/>
    </location>
</feature>